<reference evidence="13 14" key="1">
    <citation type="submission" date="2018-01" db="EMBL/GenBank/DDBJ databases">
        <title>Genomic Encyclopedia of Type Strains, Phase III (KMG-III): the genomes of soil and plant-associated and newly described type strains.</title>
        <authorList>
            <person name="Whitman W."/>
        </authorList>
    </citation>
    <scope>NUCLEOTIDE SEQUENCE [LARGE SCALE GENOMIC DNA]</scope>
    <source>
        <strain evidence="13 14">JCM 18070</strain>
    </source>
</reference>
<dbReference type="RefSeq" id="WP_103703311.1">
    <property type="nucleotide sequence ID" value="NZ_PQGA01000002.1"/>
</dbReference>
<evidence type="ECO:0000256" key="2">
    <source>
        <dbReference type="ARBA" id="ARBA00011233"/>
    </source>
</evidence>
<dbReference type="EMBL" id="PQGA01000002">
    <property type="protein sequence ID" value="POR54770.1"/>
    <property type="molecule type" value="Genomic_DNA"/>
</dbReference>
<evidence type="ECO:0000256" key="8">
    <source>
        <dbReference type="ARBA" id="ARBA00023114"/>
    </source>
</evidence>
<keyword evidence="10" id="KW-0998">Cell outer membrane</keyword>
<accession>A0A2S4MJ51</accession>
<keyword evidence="6 11" id="KW-0732">Signal</keyword>
<evidence type="ECO:0000256" key="1">
    <source>
        <dbReference type="ARBA" id="ARBA00004571"/>
    </source>
</evidence>
<evidence type="ECO:0000259" key="12">
    <source>
        <dbReference type="Pfam" id="PF13609"/>
    </source>
</evidence>
<dbReference type="SUPFAM" id="SSF56935">
    <property type="entry name" value="Porins"/>
    <property type="match status" value="1"/>
</dbReference>
<dbReference type="InterPro" id="IPR001702">
    <property type="entry name" value="Porin_Gram-ve"/>
</dbReference>
<protein>
    <submittedName>
        <fullName evidence="13">Putative porin</fullName>
    </submittedName>
</protein>
<evidence type="ECO:0000313" key="14">
    <source>
        <dbReference type="Proteomes" id="UP000237381"/>
    </source>
</evidence>
<evidence type="ECO:0000256" key="5">
    <source>
        <dbReference type="ARBA" id="ARBA00022692"/>
    </source>
</evidence>
<evidence type="ECO:0000256" key="3">
    <source>
        <dbReference type="ARBA" id="ARBA00022448"/>
    </source>
</evidence>
<gene>
    <name evidence="13" type="ORF">B0G62_102379</name>
</gene>
<dbReference type="GO" id="GO:0015288">
    <property type="term" value="F:porin activity"/>
    <property type="evidence" value="ECO:0007669"/>
    <property type="project" value="UniProtKB-KW"/>
</dbReference>
<dbReference type="GO" id="GO:0009279">
    <property type="term" value="C:cell outer membrane"/>
    <property type="evidence" value="ECO:0007669"/>
    <property type="project" value="UniProtKB-SubCell"/>
</dbReference>
<dbReference type="Gene3D" id="2.40.160.10">
    <property type="entry name" value="Porin"/>
    <property type="match status" value="1"/>
</dbReference>
<comment type="subunit">
    <text evidence="2">Homotrimer.</text>
</comment>
<dbReference type="AlphaFoldDB" id="A0A2S4MJ51"/>
<evidence type="ECO:0000256" key="10">
    <source>
        <dbReference type="ARBA" id="ARBA00023237"/>
    </source>
</evidence>
<sequence length="391" mass="40666">MKKTLFALIAAGAYMANAQAQSSVTLYGILDEGVMFLSNAGGASGGRKITLDSTNGISSSRWGLKGIEDLGGGLQAIFTLEPGVNLNSGAFAQGGTPFGRQAFVGLNSNRFGSLTLGRQYDMVFYFAQPVTALGSQAGSTAFMHPGDLDNAGNSVRVNNSIRYMSPNYGGLTFGGEYSVGGVAGNVTANSGYSIGAAYANGPLVLGAAFEYFKDPTGSASSGFFTDTVGGSSQLAYSLNSGYASATSYQVGIVGAGYTLGPVTVTTSYSNIQYGNITHGFDGATARFNNIDVAIRYMYSPFLFFSAGYDYLKGAGVTKADGTSVGNQHFNQFSLLADYLLSKRTDVYLEGTYQRASGTSSLGTAAVADIGNLGDSSNRNQALIRAALRVRF</sequence>
<dbReference type="PRINTS" id="PR00182">
    <property type="entry name" value="ECOLNEIPORIN"/>
</dbReference>
<name>A0A2S4MJ51_9BURK</name>
<dbReference type="GO" id="GO:0034220">
    <property type="term" value="P:monoatomic ion transmembrane transport"/>
    <property type="evidence" value="ECO:0007669"/>
    <property type="project" value="InterPro"/>
</dbReference>
<dbReference type="Pfam" id="PF13609">
    <property type="entry name" value="Porin_4"/>
    <property type="match status" value="1"/>
</dbReference>
<keyword evidence="9" id="KW-0472">Membrane</keyword>
<keyword evidence="8" id="KW-0626">Porin</keyword>
<evidence type="ECO:0000256" key="7">
    <source>
        <dbReference type="ARBA" id="ARBA00023065"/>
    </source>
</evidence>
<keyword evidence="5" id="KW-0812">Transmembrane</keyword>
<keyword evidence="4" id="KW-1134">Transmembrane beta strand</keyword>
<dbReference type="PANTHER" id="PTHR34501:SF9">
    <property type="entry name" value="MAJOR OUTER MEMBRANE PROTEIN P.IA"/>
    <property type="match status" value="1"/>
</dbReference>
<comment type="subcellular location">
    <subcellularLocation>
        <location evidence="1">Cell outer membrane</location>
        <topology evidence="1">Multi-pass membrane protein</topology>
    </subcellularLocation>
</comment>
<evidence type="ECO:0000256" key="6">
    <source>
        <dbReference type="ARBA" id="ARBA00022729"/>
    </source>
</evidence>
<dbReference type="CDD" id="cd00342">
    <property type="entry name" value="gram_neg_porins"/>
    <property type="match status" value="1"/>
</dbReference>
<keyword evidence="14" id="KW-1185">Reference proteome</keyword>
<organism evidence="13 14">
    <name type="scientific">Paraburkholderia eburnea</name>
    <dbReference type="NCBI Taxonomy" id="1189126"/>
    <lineage>
        <taxon>Bacteria</taxon>
        <taxon>Pseudomonadati</taxon>
        <taxon>Pseudomonadota</taxon>
        <taxon>Betaproteobacteria</taxon>
        <taxon>Burkholderiales</taxon>
        <taxon>Burkholderiaceae</taxon>
        <taxon>Paraburkholderia</taxon>
    </lineage>
</organism>
<keyword evidence="3" id="KW-0813">Transport</keyword>
<feature type="signal peptide" evidence="11">
    <location>
        <begin position="1"/>
        <end position="20"/>
    </location>
</feature>
<feature type="domain" description="Porin" evidence="12">
    <location>
        <begin position="8"/>
        <end position="357"/>
    </location>
</feature>
<keyword evidence="7" id="KW-0406">Ion transport</keyword>
<evidence type="ECO:0000256" key="4">
    <source>
        <dbReference type="ARBA" id="ARBA00022452"/>
    </source>
</evidence>
<dbReference type="InterPro" id="IPR023614">
    <property type="entry name" value="Porin_dom_sf"/>
</dbReference>
<dbReference type="OrthoDB" id="8982743at2"/>
<comment type="caution">
    <text evidence="13">The sequence shown here is derived from an EMBL/GenBank/DDBJ whole genome shotgun (WGS) entry which is preliminary data.</text>
</comment>
<evidence type="ECO:0000256" key="11">
    <source>
        <dbReference type="SAM" id="SignalP"/>
    </source>
</evidence>
<evidence type="ECO:0000256" key="9">
    <source>
        <dbReference type="ARBA" id="ARBA00023136"/>
    </source>
</evidence>
<dbReference type="GO" id="GO:0046930">
    <property type="term" value="C:pore complex"/>
    <property type="evidence" value="ECO:0007669"/>
    <property type="project" value="UniProtKB-KW"/>
</dbReference>
<dbReference type="PANTHER" id="PTHR34501">
    <property type="entry name" value="PROTEIN YDDL-RELATED"/>
    <property type="match status" value="1"/>
</dbReference>
<feature type="chain" id="PRO_5015466145" evidence="11">
    <location>
        <begin position="21"/>
        <end position="391"/>
    </location>
</feature>
<dbReference type="InterPro" id="IPR050298">
    <property type="entry name" value="Gram-neg_bact_OMP"/>
</dbReference>
<dbReference type="Proteomes" id="UP000237381">
    <property type="component" value="Unassembled WGS sequence"/>
</dbReference>
<evidence type="ECO:0000313" key="13">
    <source>
        <dbReference type="EMBL" id="POR54770.1"/>
    </source>
</evidence>
<dbReference type="InterPro" id="IPR033900">
    <property type="entry name" value="Gram_neg_porin_domain"/>
</dbReference>
<proteinExistence type="predicted"/>